<dbReference type="OrthoDB" id="448448at2759"/>
<dbReference type="STRING" id="2512241.A0A553I1Y1"/>
<dbReference type="Gene3D" id="3.40.50.10810">
    <property type="entry name" value="Tandem AAA-ATPase domain"/>
    <property type="match status" value="1"/>
</dbReference>
<evidence type="ECO:0008006" key="8">
    <source>
        <dbReference type="Google" id="ProtNLM"/>
    </source>
</evidence>
<organism evidence="6 7">
    <name type="scientific">Xylaria flabelliformis</name>
    <dbReference type="NCBI Taxonomy" id="2512241"/>
    <lineage>
        <taxon>Eukaryota</taxon>
        <taxon>Fungi</taxon>
        <taxon>Dikarya</taxon>
        <taxon>Ascomycota</taxon>
        <taxon>Pezizomycotina</taxon>
        <taxon>Sordariomycetes</taxon>
        <taxon>Xylariomycetidae</taxon>
        <taxon>Xylariales</taxon>
        <taxon>Xylariaceae</taxon>
        <taxon>Xylaria</taxon>
    </lineage>
</organism>
<dbReference type="SMART" id="SM00487">
    <property type="entry name" value="DEXDc"/>
    <property type="match status" value="1"/>
</dbReference>
<evidence type="ECO:0000259" key="4">
    <source>
        <dbReference type="PROSITE" id="PS51192"/>
    </source>
</evidence>
<dbReference type="SMART" id="SM00490">
    <property type="entry name" value="HELICc"/>
    <property type="match status" value="1"/>
</dbReference>
<dbReference type="SUPFAM" id="SSF52540">
    <property type="entry name" value="P-loop containing nucleoside triphosphate hydrolases"/>
    <property type="match status" value="2"/>
</dbReference>
<name>A0A553I1Y1_9PEZI</name>
<dbReference type="Pfam" id="PF00271">
    <property type="entry name" value="Helicase_C"/>
    <property type="match status" value="1"/>
</dbReference>
<dbReference type="InterPro" id="IPR000330">
    <property type="entry name" value="SNF2_N"/>
</dbReference>
<dbReference type="GO" id="GO:0016787">
    <property type="term" value="F:hydrolase activity"/>
    <property type="evidence" value="ECO:0007669"/>
    <property type="project" value="UniProtKB-KW"/>
</dbReference>
<dbReference type="GO" id="GO:0006281">
    <property type="term" value="P:DNA repair"/>
    <property type="evidence" value="ECO:0007669"/>
    <property type="project" value="TreeGrafter"/>
</dbReference>
<dbReference type="AlphaFoldDB" id="A0A553I1Y1"/>
<dbReference type="GO" id="GO:0008094">
    <property type="term" value="F:ATP-dependent activity, acting on DNA"/>
    <property type="evidence" value="ECO:0007669"/>
    <property type="project" value="TreeGrafter"/>
</dbReference>
<reference evidence="7" key="1">
    <citation type="submission" date="2019-06" db="EMBL/GenBank/DDBJ databases">
        <title>Draft genome sequence of the griseofulvin-producing fungus Xylaria cubensis strain G536.</title>
        <authorList>
            <person name="Mead M.E."/>
            <person name="Raja H.A."/>
            <person name="Steenwyk J.L."/>
            <person name="Knowles S.L."/>
            <person name="Oberlies N.H."/>
            <person name="Rokas A."/>
        </authorList>
    </citation>
    <scope>NUCLEOTIDE SEQUENCE [LARGE SCALE GENOMIC DNA]</scope>
    <source>
        <strain evidence="7">G536</strain>
    </source>
</reference>
<dbReference type="GO" id="GO:0005524">
    <property type="term" value="F:ATP binding"/>
    <property type="evidence" value="ECO:0007669"/>
    <property type="project" value="UniProtKB-KW"/>
</dbReference>
<evidence type="ECO:0000313" key="6">
    <source>
        <dbReference type="EMBL" id="TRX94187.1"/>
    </source>
</evidence>
<keyword evidence="1" id="KW-0547">Nucleotide-binding</keyword>
<dbReference type="PROSITE" id="PS51194">
    <property type="entry name" value="HELICASE_CTER"/>
    <property type="match status" value="1"/>
</dbReference>
<proteinExistence type="predicted"/>
<keyword evidence="2" id="KW-0378">Hydrolase</keyword>
<dbReference type="CDD" id="cd18008">
    <property type="entry name" value="DEXDc_SHPRH-like"/>
    <property type="match status" value="1"/>
</dbReference>
<keyword evidence="3" id="KW-0067">ATP-binding</keyword>
<keyword evidence="7" id="KW-1185">Reference proteome</keyword>
<dbReference type="InterPro" id="IPR049730">
    <property type="entry name" value="SNF2/RAD54-like_C"/>
</dbReference>
<dbReference type="Pfam" id="PF00176">
    <property type="entry name" value="SNF2-rel_dom"/>
    <property type="match status" value="1"/>
</dbReference>
<gene>
    <name evidence="6" type="ORF">FHL15_004955</name>
</gene>
<dbReference type="GO" id="GO:0005634">
    <property type="term" value="C:nucleus"/>
    <property type="evidence" value="ECO:0007669"/>
    <property type="project" value="TreeGrafter"/>
</dbReference>
<comment type="caution">
    <text evidence="6">The sequence shown here is derived from an EMBL/GenBank/DDBJ whole genome shotgun (WGS) entry which is preliminary data.</text>
</comment>
<dbReference type="EMBL" id="VFLP01000024">
    <property type="protein sequence ID" value="TRX94187.1"/>
    <property type="molecule type" value="Genomic_DNA"/>
</dbReference>
<evidence type="ECO:0000256" key="3">
    <source>
        <dbReference type="ARBA" id="ARBA00022840"/>
    </source>
</evidence>
<dbReference type="InterPro" id="IPR050628">
    <property type="entry name" value="SNF2_RAD54_helicase_TF"/>
</dbReference>
<evidence type="ECO:0000256" key="1">
    <source>
        <dbReference type="ARBA" id="ARBA00022741"/>
    </source>
</evidence>
<evidence type="ECO:0000259" key="5">
    <source>
        <dbReference type="PROSITE" id="PS51194"/>
    </source>
</evidence>
<dbReference type="CDD" id="cd18793">
    <property type="entry name" value="SF2_C_SNF"/>
    <property type="match status" value="1"/>
</dbReference>
<protein>
    <recommendedName>
        <fullName evidence="8">Helicase C-terminal domain-containing protein</fullName>
    </recommendedName>
</protein>
<dbReference type="PANTHER" id="PTHR45626">
    <property type="entry name" value="TRANSCRIPTION TERMINATION FACTOR 2-RELATED"/>
    <property type="match status" value="1"/>
</dbReference>
<dbReference type="InterPro" id="IPR038718">
    <property type="entry name" value="SNF2-like_sf"/>
</dbReference>
<accession>A0A553I1Y1</accession>
<dbReference type="PANTHER" id="PTHR45626:SF22">
    <property type="entry name" value="DNA REPAIR PROTEIN RAD5"/>
    <property type="match status" value="1"/>
</dbReference>
<sequence>MRKSVEQDTLFNLITMLAVRLECPPKIKALEYEICYGTLYDAMAKELGSPRMSDSSITNDPKSFTHFRVEARDHIHVLCNESGSEFAVLDTRTASRLSALSGTLMLRFEAVVESSTFSKRQRGAKQRQRTFPLSVNIFGSKSVAEDVACILSKISAFLQHPQSLYAEIEYYNPQLLTFGNNDSNMRDLVGIGNHYLRTLNSSILGEVGKILDSLTHTNILAEQDLELPTGLLSELKMQASRRWINSPLSMCFGGLIADAMGLGKTLTMLTAILHSIPIAEDLANFYKESENELLNKTHTKATLVVVSSVHALSFVCFHGQDRPRDLEALRSVGLVLTTYATLATDYASEGVLDKMEWYRVVLDEAHWIRNSSSKQFRAAAGLYTRRRWCLTGTPIQNKLDDLTSIAHFLRLPPLSTRTAFQKHILGPLSEGGPNFAKPLRGYLEAYCLRRSEKCVTLPPSWSKDVTLRLSSEERQLYDRILDKTRRQIDALVSKRDNSACRKLFTAMLRMRMLCNLGTFSWVRASKGLLGRRNLDIGCERCSASDEDTLLLLEGSSFCPDCQGPLGLSSPLPSPADDQTSNAEASCRDVDMILDNVAGDLTIQRSPSMRHGFSTKLNAVVQNVIVFSYWTSTLDLISQLLGQAKVAYRQVDGRTSYAERSNALKAFKEDPEVLVLLMSIETGAVGLNLTVANKVHIVEPQWNPSVEEQAIARALRMGQTREVTIIRYVVENTVEQNIINLQQKKKRLAKLTFDTGMDASDMLEDLQSVFNIESK</sequence>
<dbReference type="InterPro" id="IPR001650">
    <property type="entry name" value="Helicase_C-like"/>
</dbReference>
<feature type="domain" description="Helicase ATP-binding" evidence="4">
    <location>
        <begin position="245"/>
        <end position="412"/>
    </location>
</feature>
<evidence type="ECO:0000313" key="7">
    <source>
        <dbReference type="Proteomes" id="UP000319160"/>
    </source>
</evidence>
<dbReference type="InterPro" id="IPR014001">
    <property type="entry name" value="Helicase_ATP-bd"/>
</dbReference>
<dbReference type="Proteomes" id="UP000319160">
    <property type="component" value="Unassembled WGS sequence"/>
</dbReference>
<dbReference type="PROSITE" id="PS51192">
    <property type="entry name" value="HELICASE_ATP_BIND_1"/>
    <property type="match status" value="1"/>
</dbReference>
<dbReference type="Gene3D" id="3.40.50.300">
    <property type="entry name" value="P-loop containing nucleotide triphosphate hydrolases"/>
    <property type="match status" value="1"/>
</dbReference>
<feature type="domain" description="Helicase C-terminal" evidence="5">
    <location>
        <begin position="615"/>
        <end position="756"/>
    </location>
</feature>
<evidence type="ECO:0000256" key="2">
    <source>
        <dbReference type="ARBA" id="ARBA00022801"/>
    </source>
</evidence>
<dbReference type="InterPro" id="IPR027417">
    <property type="entry name" value="P-loop_NTPase"/>
</dbReference>